<gene>
    <name evidence="1" type="ORF">GCM10009851_14080</name>
</gene>
<dbReference type="Gene3D" id="1.20.140.160">
    <property type="match status" value="1"/>
</dbReference>
<reference evidence="2" key="1">
    <citation type="journal article" date="2019" name="Int. J. Syst. Evol. Microbiol.">
        <title>The Global Catalogue of Microorganisms (GCM) 10K type strain sequencing project: providing services to taxonomists for standard genome sequencing and annotation.</title>
        <authorList>
            <consortium name="The Broad Institute Genomics Platform"/>
            <consortium name="The Broad Institute Genome Sequencing Center for Infectious Disease"/>
            <person name="Wu L."/>
            <person name="Ma J."/>
        </authorList>
    </citation>
    <scope>NUCLEOTIDE SEQUENCE [LARGE SCALE GENOMIC DNA]</scope>
    <source>
        <strain evidence="2">JCM 16117</strain>
    </source>
</reference>
<accession>A0ABP5QB20</accession>
<sequence>MNSFQSVLSDVFDRAQERRLSVDDERVAIAKAKLGDDSATIELVYAYAAALRNAVAQYRHAGGADASDSYSSEDLRSAAVTGLIEAIQAFDPEHHERLAAVVSGYVHDSISTNVLGPVAFAVPARSLKRFYGILRAAEGNVFEAAKLAPEFEMRTETFAAILAAVRDVSSYDSLTTSGVDDLAPEPAAYPIWESGTADAEDRVLVEAAFAAVDTLEADVCRLAYGFTDYEPVPDAEIGHRLGLSRQKTQRTRTSALTKMREALAVA</sequence>
<keyword evidence="2" id="KW-1185">Reference proteome</keyword>
<proteinExistence type="predicted"/>
<dbReference type="InterPro" id="IPR013325">
    <property type="entry name" value="RNA_pol_sigma_r2"/>
</dbReference>
<evidence type="ECO:0000313" key="2">
    <source>
        <dbReference type="Proteomes" id="UP001500929"/>
    </source>
</evidence>
<name>A0ABP5QB20_9MICO</name>
<evidence type="ECO:0000313" key="1">
    <source>
        <dbReference type="EMBL" id="GAA2230476.1"/>
    </source>
</evidence>
<dbReference type="SUPFAM" id="SSF88659">
    <property type="entry name" value="Sigma3 and sigma4 domains of RNA polymerase sigma factors"/>
    <property type="match status" value="1"/>
</dbReference>
<comment type="caution">
    <text evidence="1">The sequence shown here is derived from an EMBL/GenBank/DDBJ whole genome shotgun (WGS) entry which is preliminary data.</text>
</comment>
<dbReference type="EMBL" id="BAAAQY010000003">
    <property type="protein sequence ID" value="GAA2230476.1"/>
    <property type="molecule type" value="Genomic_DNA"/>
</dbReference>
<dbReference type="RefSeq" id="WP_259478903.1">
    <property type="nucleotide sequence ID" value="NZ_BAAAQY010000003.1"/>
</dbReference>
<organism evidence="1 2">
    <name type="scientific">Herbiconiux moechotypicola</name>
    <dbReference type="NCBI Taxonomy" id="637393"/>
    <lineage>
        <taxon>Bacteria</taxon>
        <taxon>Bacillati</taxon>
        <taxon>Actinomycetota</taxon>
        <taxon>Actinomycetes</taxon>
        <taxon>Micrococcales</taxon>
        <taxon>Microbacteriaceae</taxon>
        <taxon>Herbiconiux</taxon>
    </lineage>
</organism>
<protein>
    <recommendedName>
        <fullName evidence="3">DNA binding protein</fullName>
    </recommendedName>
</protein>
<dbReference type="InterPro" id="IPR013324">
    <property type="entry name" value="RNA_pol_sigma_r3/r4-like"/>
</dbReference>
<dbReference type="SUPFAM" id="SSF88946">
    <property type="entry name" value="Sigma2 domain of RNA polymerase sigma factors"/>
    <property type="match status" value="1"/>
</dbReference>
<evidence type="ECO:0008006" key="3">
    <source>
        <dbReference type="Google" id="ProtNLM"/>
    </source>
</evidence>
<dbReference type="Gene3D" id="1.10.1740.10">
    <property type="match status" value="1"/>
</dbReference>
<dbReference type="Proteomes" id="UP001500929">
    <property type="component" value="Unassembled WGS sequence"/>
</dbReference>